<accession>A0A5P9NGN3</accession>
<sequence length="478" mass="52994">MENEASSQAVSLVFGASGYIGSNLVPFLASRDKRVRAVSRNRAVLEGREWQGVECDSADALDPGSLDRVLSEVDVAYYLVHSMAAGANFGALDLEAATNFRDAAARAGIRRIVYLGGLIPNEPESLHLQSRFETGQVLRQGQVPVTEVRAGMIIGPGSAAFEVMRDLVNNLPVMVTPRWVFSRSPPIALSDLLSYLAALAVLPEAAGKIYDAAGPEVLTYEKIMRRLADILGRRIIIIPVPVLTPKLSSYWLRLVTTVPVNIARALIDGLKHDVLADDAALRELVPIPLRNVKESIEDALAAERSLSLPAHWVEGSIRCRNFEPRYAFYAKQATGKCETLAEPDRLWQAICRIGSDHDFFALNALWWLRGAADWLLGGPSFRRKRRDPDVLRMGDVVDAWRVIALVPEQKLTLLLEMKLPGAGVLEFEIVDLGSSREVHASAYFHPAGLWGLLYWYPLVPFHLWIFKAMTREIARRAE</sequence>
<keyword evidence="1" id="KW-1133">Transmembrane helix</keyword>
<dbReference type="InterPro" id="IPR008030">
    <property type="entry name" value="NmrA-like"/>
</dbReference>
<keyword evidence="1" id="KW-0472">Membrane</keyword>
<dbReference type="PANTHER" id="PTHR12126:SF11">
    <property type="entry name" value="NADH DEHYDROGENASE [UBIQUINONE] 1 ALPHA SUBCOMPLEX SUBUNIT 9, MITOCHONDRIAL"/>
    <property type="match status" value="1"/>
</dbReference>
<dbReference type="SUPFAM" id="SSF51735">
    <property type="entry name" value="NAD(P)-binding Rossmann-fold domains"/>
    <property type="match status" value="1"/>
</dbReference>
<feature type="domain" description="NmrA-like" evidence="2">
    <location>
        <begin position="12"/>
        <end position="151"/>
    </location>
</feature>
<dbReference type="EMBL" id="CP036422">
    <property type="protein sequence ID" value="QFU74364.1"/>
    <property type="molecule type" value="Genomic_DNA"/>
</dbReference>
<name>A0A5P9NGN3_9GAMM</name>
<dbReference type="InterPro" id="IPR036291">
    <property type="entry name" value="NAD(P)-bd_dom_sf"/>
</dbReference>
<dbReference type="Proteomes" id="UP000326287">
    <property type="component" value="Chromosome"/>
</dbReference>
<dbReference type="PANTHER" id="PTHR12126">
    <property type="entry name" value="NADH-UBIQUINONE OXIDOREDUCTASE 39 KDA SUBUNIT-RELATED"/>
    <property type="match status" value="1"/>
</dbReference>
<dbReference type="OrthoDB" id="9774199at2"/>
<proteinExistence type="predicted"/>
<protein>
    <submittedName>
        <fullName evidence="3">SDR family oxidoreductase</fullName>
    </submittedName>
</protein>
<dbReference type="Pfam" id="PF05368">
    <property type="entry name" value="NmrA"/>
    <property type="match status" value="1"/>
</dbReference>
<dbReference type="InterPro" id="IPR051207">
    <property type="entry name" value="ComplexI_NDUFA9_subunit"/>
</dbReference>
<dbReference type="Pfam" id="PF11066">
    <property type="entry name" value="DUF2867"/>
    <property type="match status" value="1"/>
</dbReference>
<dbReference type="GO" id="GO:0044877">
    <property type="term" value="F:protein-containing complex binding"/>
    <property type="evidence" value="ECO:0007669"/>
    <property type="project" value="TreeGrafter"/>
</dbReference>
<evidence type="ECO:0000256" key="1">
    <source>
        <dbReference type="SAM" id="Phobius"/>
    </source>
</evidence>
<keyword evidence="1" id="KW-0812">Transmembrane</keyword>
<evidence type="ECO:0000313" key="3">
    <source>
        <dbReference type="EMBL" id="QFU74364.1"/>
    </source>
</evidence>
<dbReference type="AlphaFoldDB" id="A0A5P9NGN3"/>
<evidence type="ECO:0000313" key="4">
    <source>
        <dbReference type="Proteomes" id="UP000326287"/>
    </source>
</evidence>
<gene>
    <name evidence="3" type="ORF">EY643_01140</name>
</gene>
<keyword evidence="4" id="KW-1185">Reference proteome</keyword>
<evidence type="ECO:0000259" key="2">
    <source>
        <dbReference type="Pfam" id="PF05368"/>
    </source>
</evidence>
<dbReference type="InterPro" id="IPR021295">
    <property type="entry name" value="DUF2867"/>
</dbReference>
<feature type="transmembrane region" description="Helical" evidence="1">
    <location>
        <begin position="447"/>
        <end position="466"/>
    </location>
</feature>
<organism evidence="3 4">
    <name type="scientific">Halioglobus maricola</name>
    <dbReference type="NCBI Taxonomy" id="2601894"/>
    <lineage>
        <taxon>Bacteria</taxon>
        <taxon>Pseudomonadati</taxon>
        <taxon>Pseudomonadota</taxon>
        <taxon>Gammaproteobacteria</taxon>
        <taxon>Cellvibrionales</taxon>
        <taxon>Halieaceae</taxon>
        <taxon>Halioglobus</taxon>
    </lineage>
</organism>
<dbReference type="Gene3D" id="3.40.50.720">
    <property type="entry name" value="NAD(P)-binding Rossmann-like Domain"/>
    <property type="match status" value="1"/>
</dbReference>
<reference evidence="3 4" key="1">
    <citation type="submission" date="2019-02" db="EMBL/GenBank/DDBJ databases">
        <authorList>
            <person name="Li S.-H."/>
        </authorList>
    </citation>
    <scope>NUCLEOTIDE SEQUENCE [LARGE SCALE GENOMIC DNA]</scope>
    <source>
        <strain evidence="3 4">IMCC14385</strain>
    </source>
</reference>
<dbReference type="KEGG" id="halc:EY643_01140"/>
<dbReference type="RefSeq" id="WP_152660476.1">
    <property type="nucleotide sequence ID" value="NZ_CP036422.1"/>
</dbReference>